<accession>A0A9W3G6X3</accession>
<dbReference type="RefSeq" id="XP_045373072.1">
    <property type="nucleotide sequence ID" value="XM_045517116.1"/>
</dbReference>
<dbReference type="GO" id="GO:0006955">
    <property type="term" value="P:immune response"/>
    <property type="evidence" value="ECO:0007669"/>
    <property type="project" value="TreeGrafter"/>
</dbReference>
<name>A0A9W3G6X3_CAMBA</name>
<evidence type="ECO:0000256" key="3">
    <source>
        <dbReference type="SAM" id="SignalP"/>
    </source>
</evidence>
<dbReference type="GO" id="GO:0001916">
    <property type="term" value="P:positive regulation of T cell mediated cytotoxicity"/>
    <property type="evidence" value="ECO:0007669"/>
    <property type="project" value="TreeGrafter"/>
</dbReference>
<dbReference type="GO" id="GO:0030884">
    <property type="term" value="F:exogenous lipid antigen binding"/>
    <property type="evidence" value="ECO:0007669"/>
    <property type="project" value="TreeGrafter"/>
</dbReference>
<dbReference type="GO" id="GO:0048006">
    <property type="term" value="P:antigen processing and presentation, endogenous lipid antigen via MHC class Ib"/>
    <property type="evidence" value="ECO:0007669"/>
    <property type="project" value="TreeGrafter"/>
</dbReference>
<dbReference type="GO" id="GO:0071723">
    <property type="term" value="F:lipopeptide binding"/>
    <property type="evidence" value="ECO:0007669"/>
    <property type="project" value="TreeGrafter"/>
</dbReference>
<evidence type="ECO:0000256" key="2">
    <source>
        <dbReference type="SAM" id="Phobius"/>
    </source>
</evidence>
<keyword evidence="3" id="KW-0732">Signal</keyword>
<dbReference type="Proteomes" id="UP001732780">
    <property type="component" value="Chromosome 21"/>
</dbReference>
<sequence>MLLLLPLFFKGLLCHGESAEAPQVLGPHHPAAEEPPSFRVLQTVSFANSSWTHTDGSGWLGELQTHVWDSVSHTFLFLRPWSRGNFSKEELKSIQAVLQLYFHDFPRVVQSFSRQFQFEYPFEAQVSAGCLIHPGKPLEAFLYAAYQGSDFLSFQGNSWKPSPGAGSRAQNVCRVLSRYRVIKEVVQSLLDDICPRFLAGLLKAGKSDLERQVKPEAWVSSGPAPGPGRLLLVCHISGFHPKPVWAMWMRGGYSILLTVACLTVICLAVIVTLVILVIADLSSKKQSSNQNVLSARVSHPAFPTRTDTQDPKSSGHQLSLAWEPWIKNRLLKKLKASLKQLW</sequence>
<dbReference type="InterPro" id="IPR011161">
    <property type="entry name" value="MHC_I-like_Ag-recog"/>
</dbReference>
<keyword evidence="5" id="KW-1185">Reference proteome</keyword>
<keyword evidence="2" id="KW-0472">Membrane</keyword>
<dbReference type="PANTHER" id="PTHR16675">
    <property type="entry name" value="MHC CLASS I-RELATED"/>
    <property type="match status" value="1"/>
</dbReference>
<evidence type="ECO:0000313" key="6">
    <source>
        <dbReference type="RefSeq" id="XP_045373072.1"/>
    </source>
</evidence>
<gene>
    <name evidence="6" type="primary">CD1E</name>
</gene>
<dbReference type="Gene3D" id="3.30.500.10">
    <property type="entry name" value="MHC class I-like antigen recognition-like"/>
    <property type="match status" value="1"/>
</dbReference>
<dbReference type="GO" id="GO:0048007">
    <property type="term" value="P:antigen processing and presentation, exogenous lipid antigen via MHC class Ib"/>
    <property type="evidence" value="ECO:0007669"/>
    <property type="project" value="TreeGrafter"/>
</dbReference>
<feature type="domain" description="MHC class I-like antigen recognition-like" evidence="4">
    <location>
        <begin position="31"/>
        <end position="208"/>
    </location>
</feature>
<evidence type="ECO:0000256" key="1">
    <source>
        <dbReference type="ARBA" id="ARBA00023180"/>
    </source>
</evidence>
<protein>
    <submittedName>
        <fullName evidence="6">T-cell surface glycoprotein CD1e, membrane-associated isoform X2</fullName>
    </submittedName>
</protein>
<dbReference type="InterPro" id="IPR037055">
    <property type="entry name" value="MHC_I-like_Ag-recog_sf"/>
</dbReference>
<keyword evidence="2" id="KW-0812">Transmembrane</keyword>
<dbReference type="InterPro" id="IPR011162">
    <property type="entry name" value="MHC_I/II-like_Ag-recog"/>
</dbReference>
<keyword evidence="2" id="KW-1133">Transmembrane helix</keyword>
<reference evidence="6" key="1">
    <citation type="submission" date="2025-08" db="UniProtKB">
        <authorList>
            <consortium name="RefSeq"/>
        </authorList>
    </citation>
    <scope>IDENTIFICATION</scope>
    <source>
        <tissue evidence="6">Blood</tissue>
    </source>
</reference>
<dbReference type="InterPro" id="IPR036179">
    <property type="entry name" value="Ig-like_dom_sf"/>
</dbReference>
<dbReference type="InterPro" id="IPR013783">
    <property type="entry name" value="Ig-like_fold"/>
</dbReference>
<organism evidence="5 6">
    <name type="scientific">Camelus bactrianus</name>
    <name type="common">Bactrian camel</name>
    <dbReference type="NCBI Taxonomy" id="9837"/>
    <lineage>
        <taxon>Eukaryota</taxon>
        <taxon>Metazoa</taxon>
        <taxon>Chordata</taxon>
        <taxon>Craniata</taxon>
        <taxon>Vertebrata</taxon>
        <taxon>Euteleostomi</taxon>
        <taxon>Mammalia</taxon>
        <taxon>Eutheria</taxon>
        <taxon>Laurasiatheria</taxon>
        <taxon>Artiodactyla</taxon>
        <taxon>Tylopoda</taxon>
        <taxon>Camelidae</taxon>
        <taxon>Camelus</taxon>
    </lineage>
</organism>
<dbReference type="SUPFAM" id="SSF48726">
    <property type="entry name" value="Immunoglobulin"/>
    <property type="match status" value="1"/>
</dbReference>
<dbReference type="Pfam" id="PF16497">
    <property type="entry name" value="MHC_I_3"/>
    <property type="match status" value="1"/>
</dbReference>
<dbReference type="FunFam" id="3.30.500.10:FF:000002">
    <property type="entry name" value="Antigen-presenting glycoprotein CD1d1"/>
    <property type="match status" value="1"/>
</dbReference>
<dbReference type="AlphaFoldDB" id="A0A9W3G6X3"/>
<dbReference type="RefSeq" id="XP_045373072.1">
    <property type="nucleotide sequence ID" value="XM_045517116.2"/>
</dbReference>
<dbReference type="PANTHER" id="PTHR16675:SF146">
    <property type="entry name" value="T-CELL SURFACE GLYCOPROTEIN CD1E, MEMBRANE-ASSOCIATED"/>
    <property type="match status" value="1"/>
</dbReference>
<feature type="transmembrane region" description="Helical" evidence="2">
    <location>
        <begin position="253"/>
        <end position="279"/>
    </location>
</feature>
<feature type="chain" id="PRO_5040803182" evidence="3">
    <location>
        <begin position="20"/>
        <end position="342"/>
    </location>
</feature>
<evidence type="ECO:0000313" key="5">
    <source>
        <dbReference type="Proteomes" id="UP001732780"/>
    </source>
</evidence>
<dbReference type="GeneID" id="105069477"/>
<dbReference type="GO" id="GO:0005615">
    <property type="term" value="C:extracellular space"/>
    <property type="evidence" value="ECO:0007669"/>
    <property type="project" value="TreeGrafter"/>
</dbReference>
<dbReference type="Gene3D" id="2.60.40.10">
    <property type="entry name" value="Immunoglobulins"/>
    <property type="match status" value="1"/>
</dbReference>
<dbReference type="CTD" id="913"/>
<dbReference type="InterPro" id="IPR050208">
    <property type="entry name" value="MHC_class-I_related"/>
</dbReference>
<dbReference type="SUPFAM" id="SSF54452">
    <property type="entry name" value="MHC antigen-recognition domain"/>
    <property type="match status" value="1"/>
</dbReference>
<evidence type="ECO:0000259" key="4">
    <source>
        <dbReference type="Pfam" id="PF16497"/>
    </source>
</evidence>
<feature type="signal peptide" evidence="3">
    <location>
        <begin position="1"/>
        <end position="19"/>
    </location>
</feature>
<dbReference type="GO" id="GO:0009897">
    <property type="term" value="C:external side of plasma membrane"/>
    <property type="evidence" value="ECO:0007669"/>
    <property type="project" value="TreeGrafter"/>
</dbReference>
<dbReference type="GO" id="GO:0030883">
    <property type="term" value="F:endogenous lipid antigen binding"/>
    <property type="evidence" value="ECO:0007669"/>
    <property type="project" value="TreeGrafter"/>
</dbReference>
<proteinExistence type="predicted"/>
<keyword evidence="1" id="KW-0325">Glycoprotein</keyword>